<comment type="caution">
    <text evidence="2">The sequence shown here is derived from an EMBL/GenBank/DDBJ whole genome shotgun (WGS) entry which is preliminary data.</text>
</comment>
<feature type="region of interest" description="Disordered" evidence="1">
    <location>
        <begin position="1"/>
        <end position="24"/>
    </location>
</feature>
<name>A0A9D4SXX4_RHISA</name>
<keyword evidence="3" id="KW-1185">Reference proteome</keyword>
<dbReference type="PANTHER" id="PTHR31751">
    <property type="entry name" value="SI:CH211-108C17.2-RELATED-RELATED"/>
    <property type="match status" value="1"/>
</dbReference>
<accession>A0A9D4SXX4</accession>
<dbReference type="AlphaFoldDB" id="A0A9D4SXX4"/>
<evidence type="ECO:0000256" key="1">
    <source>
        <dbReference type="SAM" id="MobiDB-lite"/>
    </source>
</evidence>
<gene>
    <name evidence="2" type="ORF">HPB52_006839</name>
</gene>
<sequence>MDVQSSPGAATSAASSSTSVDVPPLFQTRQDQLLKDLPEDGVEIAGDGRCDSPGYSAKYCTYTVLATEDGQILHYEQIRVGESSAVPSSSAMEKEGLARCLEKLEHYGVTVRSLTTDRHPAIRTYCRIKKPGMPHYFDVWHINKGVKKKLKAAAKSKGCESIKPWIQSITNHLYWVAAMGQGDEELTLSMWRSLLNHICNIHHGHEGPYTECLHGPLEERDWMSRDSQAFRKLRGILENPRLLADLRHLSPKAQTSSLESFNNIRFARKSVAYSEDGMQARSHLTGQSVRYPAS</sequence>
<organism evidence="2 3">
    <name type="scientific">Rhipicephalus sanguineus</name>
    <name type="common">Brown dog tick</name>
    <name type="synonym">Ixodes sanguineus</name>
    <dbReference type="NCBI Taxonomy" id="34632"/>
    <lineage>
        <taxon>Eukaryota</taxon>
        <taxon>Metazoa</taxon>
        <taxon>Ecdysozoa</taxon>
        <taxon>Arthropoda</taxon>
        <taxon>Chelicerata</taxon>
        <taxon>Arachnida</taxon>
        <taxon>Acari</taxon>
        <taxon>Parasitiformes</taxon>
        <taxon>Ixodida</taxon>
        <taxon>Ixodoidea</taxon>
        <taxon>Ixodidae</taxon>
        <taxon>Rhipicephalinae</taxon>
        <taxon>Rhipicephalus</taxon>
        <taxon>Rhipicephalus</taxon>
    </lineage>
</organism>
<evidence type="ECO:0000313" key="3">
    <source>
        <dbReference type="Proteomes" id="UP000821837"/>
    </source>
</evidence>
<proteinExistence type="predicted"/>
<protein>
    <submittedName>
        <fullName evidence="2">Uncharacterized protein</fullName>
    </submittedName>
</protein>
<dbReference type="VEuPathDB" id="VectorBase:RSAN_032905"/>
<evidence type="ECO:0000313" key="2">
    <source>
        <dbReference type="EMBL" id="KAH7956195.1"/>
    </source>
</evidence>
<reference evidence="2" key="2">
    <citation type="submission" date="2021-09" db="EMBL/GenBank/DDBJ databases">
        <authorList>
            <person name="Jia N."/>
            <person name="Wang J."/>
            <person name="Shi W."/>
            <person name="Du L."/>
            <person name="Sun Y."/>
            <person name="Zhan W."/>
            <person name="Jiang J."/>
            <person name="Wang Q."/>
            <person name="Zhang B."/>
            <person name="Ji P."/>
            <person name="Sakyi L.B."/>
            <person name="Cui X."/>
            <person name="Yuan T."/>
            <person name="Jiang B."/>
            <person name="Yang W."/>
            <person name="Lam T.T.-Y."/>
            <person name="Chang Q."/>
            <person name="Ding S."/>
            <person name="Wang X."/>
            <person name="Zhu J."/>
            <person name="Ruan X."/>
            <person name="Zhao L."/>
            <person name="Wei J."/>
            <person name="Que T."/>
            <person name="Du C."/>
            <person name="Cheng J."/>
            <person name="Dai P."/>
            <person name="Han X."/>
            <person name="Huang E."/>
            <person name="Gao Y."/>
            <person name="Liu J."/>
            <person name="Shao H."/>
            <person name="Ye R."/>
            <person name="Li L."/>
            <person name="Wei W."/>
            <person name="Wang X."/>
            <person name="Wang C."/>
            <person name="Huo Q."/>
            <person name="Li W."/>
            <person name="Guo W."/>
            <person name="Chen H."/>
            <person name="Chen S."/>
            <person name="Zhou L."/>
            <person name="Zhou L."/>
            <person name="Ni X."/>
            <person name="Tian J."/>
            <person name="Zhou Y."/>
            <person name="Sheng Y."/>
            <person name="Liu T."/>
            <person name="Pan Y."/>
            <person name="Xia L."/>
            <person name="Li J."/>
            <person name="Zhao F."/>
            <person name="Cao W."/>
        </authorList>
    </citation>
    <scope>NUCLEOTIDE SEQUENCE</scope>
    <source>
        <strain evidence="2">Rsan-2018</strain>
        <tissue evidence="2">Larvae</tissue>
    </source>
</reference>
<dbReference type="PANTHER" id="PTHR31751:SF42">
    <property type="entry name" value="PROTEIN CBG10204"/>
    <property type="match status" value="1"/>
</dbReference>
<dbReference type="Proteomes" id="UP000821837">
    <property type="component" value="Unassembled WGS sequence"/>
</dbReference>
<reference evidence="2" key="1">
    <citation type="journal article" date="2020" name="Cell">
        <title>Large-Scale Comparative Analyses of Tick Genomes Elucidate Their Genetic Diversity and Vector Capacities.</title>
        <authorList>
            <consortium name="Tick Genome and Microbiome Consortium (TIGMIC)"/>
            <person name="Jia N."/>
            <person name="Wang J."/>
            <person name="Shi W."/>
            <person name="Du L."/>
            <person name="Sun Y."/>
            <person name="Zhan W."/>
            <person name="Jiang J.F."/>
            <person name="Wang Q."/>
            <person name="Zhang B."/>
            <person name="Ji P."/>
            <person name="Bell-Sakyi L."/>
            <person name="Cui X.M."/>
            <person name="Yuan T.T."/>
            <person name="Jiang B.G."/>
            <person name="Yang W.F."/>
            <person name="Lam T.T."/>
            <person name="Chang Q.C."/>
            <person name="Ding S.J."/>
            <person name="Wang X.J."/>
            <person name="Zhu J.G."/>
            <person name="Ruan X.D."/>
            <person name="Zhao L."/>
            <person name="Wei J.T."/>
            <person name="Ye R.Z."/>
            <person name="Que T.C."/>
            <person name="Du C.H."/>
            <person name="Zhou Y.H."/>
            <person name="Cheng J.X."/>
            <person name="Dai P.F."/>
            <person name="Guo W.B."/>
            <person name="Han X.H."/>
            <person name="Huang E.J."/>
            <person name="Li L.F."/>
            <person name="Wei W."/>
            <person name="Gao Y.C."/>
            <person name="Liu J.Z."/>
            <person name="Shao H.Z."/>
            <person name="Wang X."/>
            <person name="Wang C.C."/>
            <person name="Yang T.C."/>
            <person name="Huo Q.B."/>
            <person name="Li W."/>
            <person name="Chen H.Y."/>
            <person name="Chen S.E."/>
            <person name="Zhou L.G."/>
            <person name="Ni X.B."/>
            <person name="Tian J.H."/>
            <person name="Sheng Y."/>
            <person name="Liu T."/>
            <person name="Pan Y.S."/>
            <person name="Xia L.Y."/>
            <person name="Li J."/>
            <person name="Zhao F."/>
            <person name="Cao W.C."/>
        </authorList>
    </citation>
    <scope>NUCLEOTIDE SEQUENCE</scope>
    <source>
        <strain evidence="2">Rsan-2018</strain>
    </source>
</reference>
<feature type="compositionally biased region" description="Low complexity" evidence="1">
    <location>
        <begin position="1"/>
        <end position="19"/>
    </location>
</feature>
<dbReference type="EMBL" id="JABSTV010001250">
    <property type="protein sequence ID" value="KAH7956195.1"/>
    <property type="molecule type" value="Genomic_DNA"/>
</dbReference>